<organism evidence="1 2">
    <name type="scientific">Rhododendron molle</name>
    <name type="common">Chinese azalea</name>
    <name type="synonym">Azalea mollis</name>
    <dbReference type="NCBI Taxonomy" id="49168"/>
    <lineage>
        <taxon>Eukaryota</taxon>
        <taxon>Viridiplantae</taxon>
        <taxon>Streptophyta</taxon>
        <taxon>Embryophyta</taxon>
        <taxon>Tracheophyta</taxon>
        <taxon>Spermatophyta</taxon>
        <taxon>Magnoliopsida</taxon>
        <taxon>eudicotyledons</taxon>
        <taxon>Gunneridae</taxon>
        <taxon>Pentapetalae</taxon>
        <taxon>asterids</taxon>
        <taxon>Ericales</taxon>
        <taxon>Ericaceae</taxon>
        <taxon>Ericoideae</taxon>
        <taxon>Rhodoreae</taxon>
        <taxon>Rhododendron</taxon>
    </lineage>
</organism>
<dbReference type="Proteomes" id="UP001062846">
    <property type="component" value="Chromosome 9"/>
</dbReference>
<gene>
    <name evidence="1" type="ORF">RHMOL_Rhmol09G0240300</name>
</gene>
<proteinExistence type="predicted"/>
<evidence type="ECO:0000313" key="2">
    <source>
        <dbReference type="Proteomes" id="UP001062846"/>
    </source>
</evidence>
<reference evidence="1" key="1">
    <citation type="submission" date="2022-02" db="EMBL/GenBank/DDBJ databases">
        <title>Plant Genome Project.</title>
        <authorList>
            <person name="Zhang R.-G."/>
        </authorList>
    </citation>
    <scope>NUCLEOTIDE SEQUENCE</scope>
    <source>
        <strain evidence="1">AT1</strain>
    </source>
</reference>
<comment type="caution">
    <text evidence="1">The sequence shown here is derived from an EMBL/GenBank/DDBJ whole genome shotgun (WGS) entry which is preliminary data.</text>
</comment>
<dbReference type="EMBL" id="CM046396">
    <property type="protein sequence ID" value="KAI8540157.1"/>
    <property type="molecule type" value="Genomic_DNA"/>
</dbReference>
<name>A0ACC0MGQ2_RHOML</name>
<keyword evidence="2" id="KW-1185">Reference proteome</keyword>
<accession>A0ACC0MGQ2</accession>
<protein>
    <submittedName>
        <fullName evidence="1">Uncharacterized protein</fullName>
    </submittedName>
</protein>
<evidence type="ECO:0000313" key="1">
    <source>
        <dbReference type="EMBL" id="KAI8540157.1"/>
    </source>
</evidence>
<sequence length="1032" mass="112466">MGMAMFKKFFPFMHVVFLLCLHFGCPSVSGSMHGGNETDRRALLAFKAAITGDSFGALNSWNESIHFCEWVGVTCGRRHERVVVLELNHQKLEGSISRQIGNLSFLRELWLRNNSFSQTIPPELGRLRRLQKISLLSNSLTGEIPVNISRCSNLVVFEISSNKLAGKIPPELGSLTKLERLHIGKNSLTGGLPSTIGNLSSLTTLYASENNFTGNIPHTLGRLNKLEQLVIGMNKLVGTIPSSIFNLSRMTHILLSNNQFQGSLPSDLGITLPNLRLLEVAVNSFTGSIPISLSNATKLYEIAFIHNDFTGKVPNLEKLRDLKRFGIDDNHLGTGEADDLSFLSSLTNATKLSIIYLGENNFGGVLPESISNLSANLVTLSFFENNIFGTIPTGIGNLINLQALDMSMNNLSGDILGNIVKLQNLHILILGGNKFFGEIPSSISNLTLLSVLTLAENNLSGSIPSSMGKMKSLEQLYLFHNDLSGVIPKEVVSLSSLLSLDLSHNALSGSLPMEIGTLRNLEILDVSQNMLVGSIPSSLSSCVTLVFLNLEGNKFWGILPSTLATLRGMEVLDLSRNNFSGKIPDYLIAFPFLQKLNLSFNDFEGVVPEGGLFNNATAISVKGNNKLCGGIPELQLPNCNSKGSRRKPFSRTMIIVIPISFGLVGLVMVFCFLYLCRFRKTREPTLSKFLGIPLLQLSYQSLLKATDGFSPANLIGVGSFGSVYKGILDEGRKFVAVKVLNLQFHGASKSFISECKALKSIKHRNLLKVVTACSSVDYQGNDFKALVYEFMVNGSLEKWLHPTEIEDDSHEGSRSLSLLQRLNIAVDVASALDYLHHHSSNPILHCDLKPSNILLDDEMNGHVGDFGLARFLQGATYSSSANQSSSIGIRGSVGYAAPEYGLGNELSTCGDVYSYGILVLEMFTGKRPTDGMFGDSLTLHNFVKMSLPEGLADIVDPTIFQQREILEEASSSTSNTGSQSSPGSQKIQECLVSLLKVGIACSEELPTDRLDIKDVVPQLHAIRSALLKTRVH</sequence>